<sequence>MKSTKKPAGLDNSSKFLENLTVTKADGKAVKLSSLWQERDVVLKVLPRLGCQMCKYEARSLGELRMLTDPDKVALAAVCFEGPDLPTFLSEGYWDWDIFVDDERKVYEEANLYRMSRWQLIKSFFTKRVQAMYRFTREEFGYTNSSRGDAYQLGGTFVIGQGGKLLFQFRPRQLAMFPSVKEIYKCLGGEPEEIDEPTPPEHIFSPETCQLTTNTPKHSISSFFCRQSITPL</sequence>
<evidence type="ECO:0000313" key="1">
    <source>
        <dbReference type="EMBL" id="KAJ9078247.1"/>
    </source>
</evidence>
<reference evidence="1" key="1">
    <citation type="submission" date="2022-04" db="EMBL/GenBank/DDBJ databases">
        <title>Genome of the entomopathogenic fungus Entomophthora muscae.</title>
        <authorList>
            <person name="Elya C."/>
            <person name="Lovett B.R."/>
            <person name="Lee E."/>
            <person name="Macias A.M."/>
            <person name="Hajek A.E."/>
            <person name="De Bivort B.L."/>
            <person name="Kasson M.T."/>
            <person name="De Fine Licht H.H."/>
            <person name="Stajich J.E."/>
        </authorList>
    </citation>
    <scope>NUCLEOTIDE SEQUENCE</scope>
    <source>
        <strain evidence="1">Berkeley</strain>
    </source>
</reference>
<organism evidence="1 2">
    <name type="scientific">Entomophthora muscae</name>
    <dbReference type="NCBI Taxonomy" id="34485"/>
    <lineage>
        <taxon>Eukaryota</taxon>
        <taxon>Fungi</taxon>
        <taxon>Fungi incertae sedis</taxon>
        <taxon>Zoopagomycota</taxon>
        <taxon>Entomophthoromycotina</taxon>
        <taxon>Entomophthoromycetes</taxon>
        <taxon>Entomophthorales</taxon>
        <taxon>Entomophthoraceae</taxon>
        <taxon>Entomophthora</taxon>
    </lineage>
</organism>
<dbReference type="Proteomes" id="UP001165960">
    <property type="component" value="Unassembled WGS sequence"/>
</dbReference>
<dbReference type="EMBL" id="QTSX02002156">
    <property type="protein sequence ID" value="KAJ9078247.1"/>
    <property type="molecule type" value="Genomic_DNA"/>
</dbReference>
<gene>
    <name evidence="1" type="ORF">DSO57_1008631</name>
</gene>
<protein>
    <submittedName>
        <fullName evidence="1">Uncharacterized protein</fullName>
    </submittedName>
</protein>
<accession>A0ACC2TUE9</accession>
<keyword evidence="2" id="KW-1185">Reference proteome</keyword>
<proteinExistence type="predicted"/>
<evidence type="ECO:0000313" key="2">
    <source>
        <dbReference type="Proteomes" id="UP001165960"/>
    </source>
</evidence>
<comment type="caution">
    <text evidence="1">The sequence shown here is derived from an EMBL/GenBank/DDBJ whole genome shotgun (WGS) entry which is preliminary data.</text>
</comment>
<name>A0ACC2TUE9_9FUNG</name>